<dbReference type="Pfam" id="PF12328">
    <property type="entry name" value="Rpp20"/>
    <property type="match status" value="1"/>
</dbReference>
<dbReference type="GO" id="GO:0000294">
    <property type="term" value="P:nuclear-transcribed mRNA catabolic process, RNase MRP-dependent"/>
    <property type="evidence" value="ECO:0007669"/>
    <property type="project" value="TreeGrafter"/>
</dbReference>
<sequence>MSSRFTDCKVNKRPLNRQPQTTSPSSRIIYVGTNTSFVAIVKRVRKALETSPSGVRGQSTRGLPLTARVAALSAGSAKAKGDSASEGDEILVRGAGRAIAKTLHIAAFFTRERDCRVSLRTLTEGAVDDIVMDDAESEGGFAAEESRVRMVSVLEVGVRLI</sequence>
<reference evidence="6" key="1">
    <citation type="journal article" date="2013" name="Genome Announc.">
        <title>Draft genome sequence of the ascomycete Phaeoacremonium aleophilum strain UCR-PA7, a causal agent of the esca disease complex in grapevines.</title>
        <authorList>
            <person name="Blanco-Ulate B."/>
            <person name="Rolshausen P."/>
            <person name="Cantu D."/>
        </authorList>
    </citation>
    <scope>NUCLEOTIDE SEQUENCE [LARGE SCALE GENOMIC DNA]</scope>
    <source>
        <strain evidence="6">UCR-PA7</strain>
    </source>
</reference>
<dbReference type="RefSeq" id="XP_007915544.1">
    <property type="nucleotide sequence ID" value="XM_007917353.1"/>
</dbReference>
<dbReference type="PANTHER" id="PTHR28256">
    <property type="entry name" value="RIBONUCLEASES P/MRP PROTEIN SUBUNIT POP7"/>
    <property type="match status" value="1"/>
</dbReference>
<keyword evidence="6" id="KW-1185">Reference proteome</keyword>
<dbReference type="GO" id="GO:0000172">
    <property type="term" value="C:ribonuclease MRP complex"/>
    <property type="evidence" value="ECO:0007669"/>
    <property type="project" value="InterPro"/>
</dbReference>
<proteinExistence type="predicted"/>
<name>R8BJX6_PHAM7</name>
<dbReference type="GO" id="GO:0001682">
    <property type="term" value="P:tRNA 5'-leader removal"/>
    <property type="evidence" value="ECO:0007669"/>
    <property type="project" value="InterPro"/>
</dbReference>
<evidence type="ECO:0000256" key="4">
    <source>
        <dbReference type="SAM" id="MobiDB-lite"/>
    </source>
</evidence>
<feature type="region of interest" description="Disordered" evidence="4">
    <location>
        <begin position="1"/>
        <end position="25"/>
    </location>
</feature>
<dbReference type="PANTHER" id="PTHR28256:SF1">
    <property type="entry name" value="RIBONUCLEASES P_MRP PROTEIN SUBUNIT POP7"/>
    <property type="match status" value="1"/>
</dbReference>
<dbReference type="GO" id="GO:0004526">
    <property type="term" value="F:ribonuclease P activity"/>
    <property type="evidence" value="ECO:0007669"/>
    <property type="project" value="TreeGrafter"/>
</dbReference>
<dbReference type="GO" id="GO:0005655">
    <property type="term" value="C:nucleolar ribonuclease P complex"/>
    <property type="evidence" value="ECO:0007669"/>
    <property type="project" value="InterPro"/>
</dbReference>
<dbReference type="OrthoDB" id="5416589at2759"/>
<dbReference type="AlphaFoldDB" id="R8BJX6"/>
<keyword evidence="2" id="KW-0819">tRNA processing</keyword>
<dbReference type="InterPro" id="IPR014612">
    <property type="entry name" value="Pop7/Rpp20"/>
</dbReference>
<dbReference type="InterPro" id="IPR020241">
    <property type="entry name" value="RNase_P/MRP_Pop7_fungi"/>
</dbReference>
<keyword evidence="3" id="KW-0539">Nucleus</keyword>
<gene>
    <name evidence="5" type="ORF">UCRPA7_4802</name>
</gene>
<dbReference type="EMBL" id="KB933141">
    <property type="protein sequence ID" value="EON99584.1"/>
    <property type="molecule type" value="Genomic_DNA"/>
</dbReference>
<feature type="compositionally biased region" description="Basic and acidic residues" evidence="4">
    <location>
        <begin position="1"/>
        <end position="10"/>
    </location>
</feature>
<evidence type="ECO:0000313" key="5">
    <source>
        <dbReference type="EMBL" id="EON99584.1"/>
    </source>
</evidence>
<dbReference type="GO" id="GO:0003723">
    <property type="term" value="F:RNA binding"/>
    <property type="evidence" value="ECO:0007669"/>
    <property type="project" value="TreeGrafter"/>
</dbReference>
<comment type="subcellular location">
    <subcellularLocation>
        <location evidence="1">Nucleus</location>
    </subcellularLocation>
</comment>
<dbReference type="HOGENOM" id="CLU_085444_1_0_1"/>
<dbReference type="GO" id="GO:0006364">
    <property type="term" value="P:rRNA processing"/>
    <property type="evidence" value="ECO:0007669"/>
    <property type="project" value="TreeGrafter"/>
</dbReference>
<dbReference type="eggNOG" id="ENOG502SUA0">
    <property type="taxonomic scope" value="Eukaryota"/>
</dbReference>
<evidence type="ECO:0000256" key="2">
    <source>
        <dbReference type="ARBA" id="ARBA00022694"/>
    </source>
</evidence>
<evidence type="ECO:0000313" key="6">
    <source>
        <dbReference type="Proteomes" id="UP000014074"/>
    </source>
</evidence>
<dbReference type="InterPro" id="IPR036882">
    <property type="entry name" value="Alba-like_dom_sf"/>
</dbReference>
<evidence type="ECO:0000256" key="1">
    <source>
        <dbReference type="ARBA" id="ARBA00004123"/>
    </source>
</evidence>
<dbReference type="GO" id="GO:0000171">
    <property type="term" value="F:ribonuclease MRP activity"/>
    <property type="evidence" value="ECO:0007669"/>
    <property type="project" value="TreeGrafter"/>
</dbReference>
<dbReference type="GeneID" id="19325291"/>
<accession>R8BJX6</accession>
<organism evidence="5 6">
    <name type="scientific">Phaeoacremonium minimum (strain UCR-PA7)</name>
    <name type="common">Esca disease fungus</name>
    <name type="synonym">Togninia minima</name>
    <dbReference type="NCBI Taxonomy" id="1286976"/>
    <lineage>
        <taxon>Eukaryota</taxon>
        <taxon>Fungi</taxon>
        <taxon>Dikarya</taxon>
        <taxon>Ascomycota</taxon>
        <taxon>Pezizomycotina</taxon>
        <taxon>Sordariomycetes</taxon>
        <taxon>Sordariomycetidae</taxon>
        <taxon>Togniniales</taxon>
        <taxon>Togniniaceae</taxon>
        <taxon>Phaeoacremonium</taxon>
    </lineage>
</organism>
<dbReference type="GO" id="GO:0034965">
    <property type="term" value="P:intronic box C/D snoRNA processing"/>
    <property type="evidence" value="ECO:0007669"/>
    <property type="project" value="TreeGrafter"/>
</dbReference>
<dbReference type="Gene3D" id="3.30.110.20">
    <property type="entry name" value="Alba-like domain"/>
    <property type="match status" value="1"/>
</dbReference>
<protein>
    <submittedName>
        <fullName evidence="5">Putative ribonuclease p subunit pop7 protein</fullName>
    </submittedName>
</protein>
<dbReference type="Proteomes" id="UP000014074">
    <property type="component" value="Unassembled WGS sequence"/>
</dbReference>
<dbReference type="KEGG" id="tmn:UCRPA7_4802"/>
<evidence type="ECO:0000256" key="3">
    <source>
        <dbReference type="ARBA" id="ARBA00023242"/>
    </source>
</evidence>